<name>A0A975H870_9FLAO</name>
<keyword evidence="1" id="KW-0812">Transmembrane</keyword>
<dbReference type="Proteomes" id="UP000663920">
    <property type="component" value="Chromosome"/>
</dbReference>
<sequence length="311" mass="35602">MKVEKNKIVFAAVLVVIFIFLIAYSMMIMGDDETETENLNQTLVPELEENQKEYNSKLDAINDLKKVRETNAPSIYDEKLIDSTGVYNPDLPQLEKQRVVDSIYKANRIEYSERRARTSTRRKRSQNVKTEVDSTEILREQKIQAKELGLEHQLFFAADPKINEHTVLGNTDETISVVVDGNQVVQANSRLRMRLTKAATINGKLMPAHTPVFGFISFQPNRALIEIENINHHPTKLKAFDLEDGSEGIYVENNFRDEVSKEVLDDVISDINIPSVPQVGGITQVFRRSNRRVRVTILNNYRLILKPKYSP</sequence>
<protein>
    <submittedName>
        <fullName evidence="3">Conjugative transposon protein TraM</fullName>
    </submittedName>
</protein>
<reference evidence="3 4" key="1">
    <citation type="submission" date="2021-03" db="EMBL/GenBank/DDBJ databases">
        <title>Complete genome of Polaribacter_sp.SM13.</title>
        <authorList>
            <person name="Jeong S.W."/>
            <person name="Bae J.W."/>
        </authorList>
    </citation>
    <scope>NUCLEOTIDE SEQUENCE [LARGE SCALE GENOMIC DNA]</scope>
    <source>
        <strain evidence="3 4">SM13</strain>
    </source>
</reference>
<feature type="domain" description="Conjugative transposon TraM C-terminal" evidence="2">
    <location>
        <begin position="175"/>
        <end position="306"/>
    </location>
</feature>
<keyword evidence="4" id="KW-1185">Reference proteome</keyword>
<evidence type="ECO:0000259" key="2">
    <source>
        <dbReference type="Pfam" id="PF12508"/>
    </source>
</evidence>
<organism evidence="3 4">
    <name type="scientific">Polaribacter cellanae</name>
    <dbReference type="NCBI Taxonomy" id="2818493"/>
    <lineage>
        <taxon>Bacteria</taxon>
        <taxon>Pseudomonadati</taxon>
        <taxon>Bacteroidota</taxon>
        <taxon>Flavobacteriia</taxon>
        <taxon>Flavobacteriales</taxon>
        <taxon>Flavobacteriaceae</taxon>
    </lineage>
</organism>
<keyword evidence="1" id="KW-1133">Transmembrane helix</keyword>
<gene>
    <name evidence="3" type="primary">traM</name>
    <name evidence="3" type="ORF">J3359_08345</name>
</gene>
<accession>A0A975H870</accession>
<proteinExistence type="predicted"/>
<dbReference type="InterPro" id="IPR055407">
    <property type="entry name" value="TraM_C"/>
</dbReference>
<dbReference type="EMBL" id="CP071869">
    <property type="protein sequence ID" value="QTE24256.1"/>
    <property type="molecule type" value="Genomic_DNA"/>
</dbReference>
<feature type="transmembrane region" description="Helical" evidence="1">
    <location>
        <begin position="7"/>
        <end position="29"/>
    </location>
</feature>
<dbReference type="AlphaFoldDB" id="A0A975H870"/>
<dbReference type="Pfam" id="PF12508">
    <property type="entry name" value="Transposon_TraM"/>
    <property type="match status" value="1"/>
</dbReference>
<dbReference type="KEGG" id="pcea:J3359_08345"/>
<keyword evidence="1" id="KW-0472">Membrane</keyword>
<dbReference type="RefSeq" id="WP_208080229.1">
    <property type="nucleotide sequence ID" value="NZ_CP071869.1"/>
</dbReference>
<evidence type="ECO:0000313" key="3">
    <source>
        <dbReference type="EMBL" id="QTE24256.1"/>
    </source>
</evidence>
<evidence type="ECO:0000256" key="1">
    <source>
        <dbReference type="SAM" id="Phobius"/>
    </source>
</evidence>
<evidence type="ECO:0000313" key="4">
    <source>
        <dbReference type="Proteomes" id="UP000663920"/>
    </source>
</evidence>